<dbReference type="CDD" id="cd10456">
    <property type="entry name" value="GIY-YIG_UPF0213"/>
    <property type="match status" value="1"/>
</dbReference>
<evidence type="ECO:0000313" key="3">
    <source>
        <dbReference type="EMBL" id="AGF79045.1"/>
    </source>
</evidence>
<organism evidence="3 4">
    <name type="scientific">Desulfocapsa sulfexigens (strain DSM 10523 / SB164P1)</name>
    <dbReference type="NCBI Taxonomy" id="1167006"/>
    <lineage>
        <taxon>Bacteria</taxon>
        <taxon>Pseudomonadati</taxon>
        <taxon>Thermodesulfobacteriota</taxon>
        <taxon>Desulfobulbia</taxon>
        <taxon>Desulfobulbales</taxon>
        <taxon>Desulfocapsaceae</taxon>
        <taxon>Desulfocapsa</taxon>
    </lineage>
</organism>
<evidence type="ECO:0000256" key="1">
    <source>
        <dbReference type="ARBA" id="ARBA00007435"/>
    </source>
</evidence>
<dbReference type="Proteomes" id="UP000011721">
    <property type="component" value="Chromosome"/>
</dbReference>
<dbReference type="InterPro" id="IPR050190">
    <property type="entry name" value="UPF0213_domain"/>
</dbReference>
<keyword evidence="4" id="KW-1185">Reference proteome</keyword>
<dbReference type="GO" id="GO:0004519">
    <property type="term" value="F:endonuclease activity"/>
    <property type="evidence" value="ECO:0007669"/>
    <property type="project" value="UniProtKB-KW"/>
</dbReference>
<dbReference type="OrthoDB" id="287318at2"/>
<dbReference type="PATRIC" id="fig|1167006.5.peg.2721"/>
<dbReference type="InterPro" id="IPR000305">
    <property type="entry name" value="GIY-YIG_endonuc"/>
</dbReference>
<accession>M1PHG4</accession>
<protein>
    <submittedName>
        <fullName evidence="3">URI domain-containing putative endonuclease</fullName>
    </submittedName>
</protein>
<dbReference type="EMBL" id="CP003985">
    <property type="protein sequence ID" value="AGF79045.1"/>
    <property type="molecule type" value="Genomic_DNA"/>
</dbReference>
<name>M1PHG4_DESSD</name>
<reference evidence="4" key="1">
    <citation type="journal article" date="2013" name="Stand. Genomic Sci.">
        <title>Complete genome sequence of Desulfocapsa sulfexigens, a marine deltaproteobacterium specialized in disproportionating inorganic sulfur compounds.</title>
        <authorList>
            <person name="Finster K.W."/>
            <person name="Kjeldsen K.U."/>
            <person name="Kube M."/>
            <person name="Reinhardt R."/>
            <person name="Mussmann M."/>
            <person name="Amann R."/>
            <person name="Schreiber L."/>
        </authorList>
    </citation>
    <scope>NUCLEOTIDE SEQUENCE [LARGE SCALE GENOMIC DNA]</scope>
    <source>
        <strain evidence="4">DSM 10523 / SB164P1</strain>
    </source>
</reference>
<dbReference type="PANTHER" id="PTHR34477">
    <property type="entry name" value="UPF0213 PROTEIN YHBQ"/>
    <property type="match status" value="1"/>
</dbReference>
<dbReference type="SUPFAM" id="SSF82771">
    <property type="entry name" value="GIY-YIG endonuclease"/>
    <property type="match status" value="1"/>
</dbReference>
<keyword evidence="3" id="KW-0540">Nuclease</keyword>
<dbReference type="Pfam" id="PF01541">
    <property type="entry name" value="GIY-YIG"/>
    <property type="match status" value="1"/>
</dbReference>
<dbReference type="AlphaFoldDB" id="M1PHG4"/>
<evidence type="ECO:0000313" key="4">
    <source>
        <dbReference type="Proteomes" id="UP000011721"/>
    </source>
</evidence>
<dbReference type="PROSITE" id="PS50164">
    <property type="entry name" value="GIY_YIG"/>
    <property type="match status" value="1"/>
</dbReference>
<dbReference type="HOGENOM" id="CLU_135650_0_3_7"/>
<dbReference type="Gene3D" id="3.40.1440.10">
    <property type="entry name" value="GIY-YIG endonuclease"/>
    <property type="match status" value="1"/>
</dbReference>
<proteinExistence type="inferred from homology"/>
<feature type="domain" description="GIY-YIG" evidence="2">
    <location>
        <begin position="6"/>
        <end position="82"/>
    </location>
</feature>
<dbReference type="RefSeq" id="WP_015404731.1">
    <property type="nucleotide sequence ID" value="NC_020304.1"/>
</dbReference>
<dbReference type="PANTHER" id="PTHR34477:SF1">
    <property type="entry name" value="UPF0213 PROTEIN YHBQ"/>
    <property type="match status" value="1"/>
</dbReference>
<keyword evidence="3" id="KW-0255">Endonuclease</keyword>
<dbReference type="eggNOG" id="COG2827">
    <property type="taxonomic scope" value="Bacteria"/>
</dbReference>
<evidence type="ECO:0000259" key="2">
    <source>
        <dbReference type="PROSITE" id="PS50164"/>
    </source>
</evidence>
<gene>
    <name evidence="3" type="ordered locus">UWK_02509</name>
</gene>
<dbReference type="KEGG" id="dsf:UWK_02509"/>
<comment type="similarity">
    <text evidence="1">Belongs to the UPF0213 family.</text>
</comment>
<dbReference type="STRING" id="1167006.UWK_02509"/>
<dbReference type="InterPro" id="IPR035901">
    <property type="entry name" value="GIY-YIG_endonuc_sf"/>
</dbReference>
<sequence>MPENSFPWFVYILRCKDNSLYTGITTNPDQRLLEHNHSTKGAKYTRGRRPVYLVYIEQQDSRSLASSREYAIKRLNRTDKEALIRDFEFSKI</sequence>
<keyword evidence="3" id="KW-0378">Hydrolase</keyword>